<protein>
    <submittedName>
        <fullName evidence="1">Uncharacterized protein</fullName>
    </submittedName>
</protein>
<organism evidence="1 2">
    <name type="scientific">Trichonephila clavata</name>
    <name type="common">Joro spider</name>
    <name type="synonym">Nephila clavata</name>
    <dbReference type="NCBI Taxonomy" id="2740835"/>
    <lineage>
        <taxon>Eukaryota</taxon>
        <taxon>Metazoa</taxon>
        <taxon>Ecdysozoa</taxon>
        <taxon>Arthropoda</taxon>
        <taxon>Chelicerata</taxon>
        <taxon>Arachnida</taxon>
        <taxon>Araneae</taxon>
        <taxon>Araneomorphae</taxon>
        <taxon>Entelegynae</taxon>
        <taxon>Araneoidea</taxon>
        <taxon>Nephilidae</taxon>
        <taxon>Trichonephila</taxon>
    </lineage>
</organism>
<reference evidence="1" key="1">
    <citation type="submission" date="2020-07" db="EMBL/GenBank/DDBJ databases">
        <title>Multicomponent nature underlies the extraordinary mechanical properties of spider dragline silk.</title>
        <authorList>
            <person name="Kono N."/>
            <person name="Nakamura H."/>
            <person name="Mori M."/>
            <person name="Yoshida Y."/>
            <person name="Ohtoshi R."/>
            <person name="Malay A.D."/>
            <person name="Moran D.A.P."/>
            <person name="Tomita M."/>
            <person name="Numata K."/>
            <person name="Arakawa K."/>
        </authorList>
    </citation>
    <scope>NUCLEOTIDE SEQUENCE</scope>
</reference>
<proteinExistence type="predicted"/>
<name>A0A8X6IEH4_TRICU</name>
<keyword evidence="2" id="KW-1185">Reference proteome</keyword>
<dbReference type="EMBL" id="BMAO01018087">
    <property type="protein sequence ID" value="GFR20644.1"/>
    <property type="molecule type" value="Genomic_DNA"/>
</dbReference>
<gene>
    <name evidence="1" type="ORF">TNCT_403461</name>
</gene>
<accession>A0A8X6IEH4</accession>
<evidence type="ECO:0000313" key="2">
    <source>
        <dbReference type="Proteomes" id="UP000887116"/>
    </source>
</evidence>
<dbReference type="Proteomes" id="UP000887116">
    <property type="component" value="Unassembled WGS sequence"/>
</dbReference>
<comment type="caution">
    <text evidence="1">The sequence shown here is derived from an EMBL/GenBank/DDBJ whole genome shotgun (WGS) entry which is preliminary data.</text>
</comment>
<evidence type="ECO:0000313" key="1">
    <source>
        <dbReference type="EMBL" id="GFR20644.1"/>
    </source>
</evidence>
<sequence>MPERSQGPPCRMEACVAHQVLKIFMDRFKPLFCCVMDAFSAPKVSCCPWTGWRHCMLSRESTVGNQFHCVRDLKHCIVILKRSSVSSDRLKHTLLNNEWDRGRMARKVARDIKSDLILEWACFERTFRMSVLGQFPCSRKGSIAS</sequence>
<dbReference type="AlphaFoldDB" id="A0A8X6IEH4"/>